<name>Q0G3B5_9HYPH</name>
<evidence type="ECO:0000256" key="1">
    <source>
        <dbReference type="SAM" id="SignalP"/>
    </source>
</evidence>
<dbReference type="Gene3D" id="2.30.30.40">
    <property type="entry name" value="SH3 Domains"/>
    <property type="match status" value="1"/>
</dbReference>
<keyword evidence="1" id="KW-0732">Signal</keyword>
<comment type="caution">
    <text evidence="2">The sequence shown here is derived from an EMBL/GenBank/DDBJ whole genome shotgun (WGS) entry which is preliminary data.</text>
</comment>
<dbReference type="EMBL" id="AATP01000002">
    <property type="protein sequence ID" value="EAU41916.1"/>
    <property type="molecule type" value="Genomic_DNA"/>
</dbReference>
<dbReference type="Proteomes" id="UP000004310">
    <property type="component" value="Unassembled WGS sequence"/>
</dbReference>
<dbReference type="HOGENOM" id="CLU_2129781_0_0_5"/>
<feature type="chain" id="PRO_5004172629" description="SH3b domain-containing protein" evidence="1">
    <location>
        <begin position="23"/>
        <end position="113"/>
    </location>
</feature>
<evidence type="ECO:0000313" key="2">
    <source>
        <dbReference type="EMBL" id="EAU41916.1"/>
    </source>
</evidence>
<accession>Q0G3B5</accession>
<sequence>MIRKAVFTLAALTTLGMAPASASDYGQPVEPVQQSRGYTAGYHAWVVNVASTDVLNVRAWPAAHSRKVGHLGPYDENIYVERCIARPGIADWCKVYRGELSGWVNANYIQRMF</sequence>
<dbReference type="AlphaFoldDB" id="Q0G3B5"/>
<keyword evidence="3" id="KW-1185">Reference proteome</keyword>
<dbReference type="RefSeq" id="WP_007068289.1">
    <property type="nucleotide sequence ID" value="NZ_DS022272.1"/>
</dbReference>
<evidence type="ECO:0000313" key="3">
    <source>
        <dbReference type="Proteomes" id="UP000004310"/>
    </source>
</evidence>
<gene>
    <name evidence="2" type="ORF">FP2506_15824</name>
</gene>
<organism evidence="2 3">
    <name type="scientific">Fulvimarina pelagi HTCC2506</name>
    <dbReference type="NCBI Taxonomy" id="314231"/>
    <lineage>
        <taxon>Bacteria</taxon>
        <taxon>Pseudomonadati</taxon>
        <taxon>Pseudomonadota</taxon>
        <taxon>Alphaproteobacteria</taxon>
        <taxon>Hyphomicrobiales</taxon>
        <taxon>Aurantimonadaceae</taxon>
        <taxon>Fulvimarina</taxon>
    </lineage>
</organism>
<proteinExistence type="predicted"/>
<feature type="signal peptide" evidence="1">
    <location>
        <begin position="1"/>
        <end position="22"/>
    </location>
</feature>
<dbReference type="eggNOG" id="ENOG5033ECF">
    <property type="taxonomic scope" value="Bacteria"/>
</dbReference>
<reference evidence="2 3" key="1">
    <citation type="journal article" date="2010" name="J. Bacteriol.">
        <title>Genome sequence of Fulvimarina pelagi HTCC2506T, a Mn(II)-oxidizing alphaproteobacterium possessing an aerobic anoxygenic photosynthetic gene cluster and Xanthorhodopsin.</title>
        <authorList>
            <person name="Kang I."/>
            <person name="Oh H.M."/>
            <person name="Lim S.I."/>
            <person name="Ferriera S."/>
            <person name="Giovannoni S.J."/>
            <person name="Cho J.C."/>
        </authorList>
    </citation>
    <scope>NUCLEOTIDE SEQUENCE [LARGE SCALE GENOMIC DNA]</scope>
    <source>
        <strain evidence="2 3">HTCC2506</strain>
    </source>
</reference>
<protein>
    <recommendedName>
        <fullName evidence="4">SH3b domain-containing protein</fullName>
    </recommendedName>
</protein>
<evidence type="ECO:0008006" key="4">
    <source>
        <dbReference type="Google" id="ProtNLM"/>
    </source>
</evidence>